<comment type="subcellular location">
    <subcellularLocation>
        <location evidence="1">Nucleus</location>
        <location evidence="1">Nucleolus</location>
    </subcellularLocation>
</comment>
<dbReference type="InterPro" id="IPR012948">
    <property type="entry name" value="AARP2CN"/>
</dbReference>
<evidence type="ECO:0000256" key="2">
    <source>
        <dbReference type="ARBA" id="ARBA00022517"/>
    </source>
</evidence>
<dbReference type="InterPro" id="IPR007034">
    <property type="entry name" value="BMS1_TSR1_C"/>
</dbReference>
<keyword evidence="2" id="KW-0690">Ribosome biogenesis</keyword>
<dbReference type="GO" id="GO:0005730">
    <property type="term" value="C:nucleolus"/>
    <property type="evidence" value="ECO:0007669"/>
    <property type="project" value="UniProtKB-SubCell"/>
</dbReference>
<keyword evidence="6" id="KW-1185">Reference proteome</keyword>
<dbReference type="InterPro" id="IPR027417">
    <property type="entry name" value="P-loop_NTPase"/>
</dbReference>
<sequence length="783" mass="91154">MKKERKEIHLKDKKLEMKYKRDESKMRVPMQNMAYKDDPPAFVTVVGSKNSGKSTLIKLLVKKLCKNTLDAILGPITLTINKDKRITLFECLPDIHQFVDTSKISDLVIFVIDARVGLEMETFEYLNLLMAHGLPKLLFVVTHCDKNNNQDVFKKIKKRIWAEVCDGLKFFYLGLENNKYTESEFLNLLRAIKGMKYRPIEWKCSHPHIIVDNIDETHAYGYVRGGSIRKNTDVHLVGHGDIKILDFEALDDPVPIKIEGKLSTKRDIIYAPLSFNDKEESTDDFEDKNDINLNFDNGLKLFKQSKEIISVEEEASSEEITREHTEKVEKEEKVEIKEEISDEKTDFESLKEIVRRKFRKKAENEEEWVEKFNKKYKEEKKGEENFITKERNEIYENKIKNKESRLADIVFPGDYVKVKLNEKICENVNFSKIIILGVLNVSETTETVLQGKVKKNKWHKKLLKTNEAYIFSLGWRRFQSIPVFSSKTPENNRMLKYSFQHGFCAINFFGSVVPPGTNFSIYSEKGDFRILAQGNIMDVTGEHKLVKKLKLMGYPKTITGNTVTVKSMFTSDLEVLKFKYARLKTASGLKGTVKNPIGKKGDFRASFEGEMLMSDIIVLKCYVDFPIYKHTIPVNNLYGEWQGLRSLKEIREELGIKFEDVHTEEVSSYSECEMVEGEDEFKLPSDVERELPLDKREVKIIDETIKLPVAPENKKKYEEMKKIESMRADKDKKDLIKKEAEQKAKEKEYQEYLKIKEDKKKKKIVESALNKQKLMKGIKKRKK</sequence>
<accession>A0A9P6GXM5</accession>
<dbReference type="GO" id="GO:0003924">
    <property type="term" value="F:GTPase activity"/>
    <property type="evidence" value="ECO:0007669"/>
    <property type="project" value="TreeGrafter"/>
</dbReference>
<dbReference type="Pfam" id="PF08142">
    <property type="entry name" value="AARP2CN"/>
    <property type="match status" value="1"/>
</dbReference>
<dbReference type="Pfam" id="PF04950">
    <property type="entry name" value="RIBIOP_C"/>
    <property type="match status" value="1"/>
</dbReference>
<dbReference type="SMART" id="SM01362">
    <property type="entry name" value="DUF663"/>
    <property type="match status" value="1"/>
</dbReference>
<dbReference type="GO" id="GO:0005525">
    <property type="term" value="F:GTP binding"/>
    <property type="evidence" value="ECO:0007669"/>
    <property type="project" value="TreeGrafter"/>
</dbReference>
<name>A0A9P6GXM5_9MICR</name>
<evidence type="ECO:0000256" key="3">
    <source>
        <dbReference type="ARBA" id="ARBA00023242"/>
    </source>
</evidence>
<dbReference type="PROSITE" id="PS51714">
    <property type="entry name" value="G_BMS1"/>
    <property type="match status" value="1"/>
</dbReference>
<dbReference type="SUPFAM" id="SSF52540">
    <property type="entry name" value="P-loop containing nucleoside triphosphate hydrolases"/>
    <property type="match status" value="1"/>
</dbReference>
<feature type="domain" description="Bms1-type G" evidence="4">
    <location>
        <begin position="39"/>
        <end position="198"/>
    </location>
</feature>
<dbReference type="EMBL" id="SBJO01000152">
    <property type="protein sequence ID" value="KAF9762612.1"/>
    <property type="molecule type" value="Genomic_DNA"/>
</dbReference>
<dbReference type="AlphaFoldDB" id="A0A9P6GXM5"/>
<reference evidence="5 6" key="1">
    <citation type="journal article" date="2020" name="Genome Biol. Evol.">
        <title>Comparative genomics of strictly vertically transmitted, feminizing microsporidia endosymbionts of amphipod crustaceans.</title>
        <authorList>
            <person name="Cormier A."/>
            <person name="Chebbi M.A."/>
            <person name="Giraud I."/>
            <person name="Wattier R."/>
            <person name="Teixeira M."/>
            <person name="Gilbert C."/>
            <person name="Rigaud T."/>
            <person name="Cordaux R."/>
        </authorList>
    </citation>
    <scope>NUCLEOTIDE SEQUENCE [LARGE SCALE GENOMIC DNA]</scope>
    <source>
        <strain evidence="5 6">Ou3-Ou53</strain>
    </source>
</reference>
<protein>
    <submittedName>
        <fullName evidence="5">Ribosome biogenesis protein bms1</fullName>
    </submittedName>
</protein>
<dbReference type="PANTHER" id="PTHR12858:SF2">
    <property type="entry name" value="RIBOSOME BIOGENESIS PROTEIN BMS1 HOMOLOG"/>
    <property type="match status" value="1"/>
</dbReference>
<comment type="caution">
    <text evidence="5">The sequence shown here is derived from an EMBL/GenBank/DDBJ whole genome shotgun (WGS) entry which is preliminary data.</text>
</comment>
<organism evidence="5 6">
    <name type="scientific">Nosema granulosis</name>
    <dbReference type="NCBI Taxonomy" id="83296"/>
    <lineage>
        <taxon>Eukaryota</taxon>
        <taxon>Fungi</taxon>
        <taxon>Fungi incertae sedis</taxon>
        <taxon>Microsporidia</taxon>
        <taxon>Nosematidae</taxon>
        <taxon>Nosema</taxon>
    </lineage>
</organism>
<keyword evidence="3" id="KW-0539">Nucleus</keyword>
<dbReference type="GO" id="GO:0030686">
    <property type="term" value="C:90S preribosome"/>
    <property type="evidence" value="ECO:0007669"/>
    <property type="project" value="TreeGrafter"/>
</dbReference>
<evidence type="ECO:0000313" key="5">
    <source>
        <dbReference type="EMBL" id="KAF9762612.1"/>
    </source>
</evidence>
<evidence type="ECO:0000313" key="6">
    <source>
        <dbReference type="Proteomes" id="UP000740883"/>
    </source>
</evidence>
<dbReference type="OrthoDB" id="10260897at2759"/>
<evidence type="ECO:0000256" key="1">
    <source>
        <dbReference type="ARBA" id="ARBA00004604"/>
    </source>
</evidence>
<dbReference type="PANTHER" id="PTHR12858">
    <property type="entry name" value="RIBOSOME BIOGENESIS PROTEIN"/>
    <property type="match status" value="1"/>
</dbReference>
<dbReference type="GO" id="GO:0000479">
    <property type="term" value="P:endonucleolytic cleavage of tricistronic rRNA transcript (SSU-rRNA, 5.8S rRNA, LSU-rRNA)"/>
    <property type="evidence" value="ECO:0007669"/>
    <property type="project" value="TreeGrafter"/>
</dbReference>
<dbReference type="Proteomes" id="UP000740883">
    <property type="component" value="Unassembled WGS sequence"/>
</dbReference>
<gene>
    <name evidence="5" type="primary">bms1</name>
    <name evidence="5" type="ORF">NGRA_1896</name>
</gene>
<dbReference type="InterPro" id="IPR030387">
    <property type="entry name" value="G_Bms1/Tsr1_dom"/>
</dbReference>
<evidence type="ECO:0000259" key="4">
    <source>
        <dbReference type="PROSITE" id="PS51714"/>
    </source>
</evidence>
<dbReference type="GO" id="GO:0034511">
    <property type="term" value="F:U3 snoRNA binding"/>
    <property type="evidence" value="ECO:0007669"/>
    <property type="project" value="TreeGrafter"/>
</dbReference>
<dbReference type="SMART" id="SM00785">
    <property type="entry name" value="AARP2CN"/>
    <property type="match status" value="1"/>
</dbReference>
<dbReference type="GO" id="GO:0000462">
    <property type="term" value="P:maturation of SSU-rRNA from tricistronic rRNA transcript (SSU-rRNA, 5.8S rRNA, LSU-rRNA)"/>
    <property type="evidence" value="ECO:0007669"/>
    <property type="project" value="TreeGrafter"/>
</dbReference>
<proteinExistence type="predicted"/>
<dbReference type="Gene3D" id="3.40.50.300">
    <property type="entry name" value="P-loop containing nucleotide triphosphate hydrolases"/>
    <property type="match status" value="1"/>
</dbReference>
<dbReference type="InterPro" id="IPR039761">
    <property type="entry name" value="Bms1/Tsr1"/>
</dbReference>